<evidence type="ECO:0000259" key="1">
    <source>
        <dbReference type="Pfam" id="PF04536"/>
    </source>
</evidence>
<feature type="domain" description="TPM" evidence="1">
    <location>
        <begin position="2"/>
        <end position="78"/>
    </location>
</feature>
<reference evidence="2" key="1">
    <citation type="submission" date="2022-04" db="EMBL/GenBank/DDBJ databases">
        <title>Hymenobacter sp. isolated from the air.</title>
        <authorList>
            <person name="Won M."/>
            <person name="Lee C.-M."/>
            <person name="Woen H.-Y."/>
            <person name="Kwon S.-W."/>
        </authorList>
    </citation>
    <scope>NUCLEOTIDE SEQUENCE</scope>
    <source>
        <strain evidence="2">5116S-3</strain>
    </source>
</reference>
<keyword evidence="3" id="KW-1185">Reference proteome</keyword>
<evidence type="ECO:0000313" key="2">
    <source>
        <dbReference type="EMBL" id="UOQ72863.1"/>
    </source>
</evidence>
<dbReference type="Proteomes" id="UP000831796">
    <property type="component" value="Chromosome"/>
</dbReference>
<dbReference type="Gene3D" id="3.10.310.50">
    <property type="match status" value="1"/>
</dbReference>
<dbReference type="Pfam" id="PF04536">
    <property type="entry name" value="TPM_phosphatase"/>
    <property type="match status" value="1"/>
</dbReference>
<accession>A0A8T9QDG7</accession>
<dbReference type="PANTHER" id="PTHR30373">
    <property type="entry name" value="UPF0603 PROTEIN YGCG"/>
    <property type="match status" value="1"/>
</dbReference>
<evidence type="ECO:0000313" key="3">
    <source>
        <dbReference type="Proteomes" id="UP000831796"/>
    </source>
</evidence>
<dbReference type="PANTHER" id="PTHR30373:SF2">
    <property type="entry name" value="UPF0603 PROTEIN YGCG"/>
    <property type="match status" value="1"/>
</dbReference>
<dbReference type="InterPro" id="IPR007621">
    <property type="entry name" value="TPM_dom"/>
</dbReference>
<protein>
    <submittedName>
        <fullName evidence="2">TPM domain-containing protein</fullName>
    </submittedName>
</protein>
<gene>
    <name evidence="2" type="ORF">MUN79_02400</name>
</gene>
<organism evidence="2 3">
    <name type="scientific">Hymenobacter cellulosilyticus</name>
    <dbReference type="NCBI Taxonomy" id="2932248"/>
    <lineage>
        <taxon>Bacteria</taxon>
        <taxon>Pseudomonadati</taxon>
        <taxon>Bacteroidota</taxon>
        <taxon>Cytophagia</taxon>
        <taxon>Cytophagales</taxon>
        <taxon>Hymenobacteraceae</taxon>
        <taxon>Hymenobacter</taxon>
    </lineage>
</organism>
<dbReference type="AlphaFoldDB" id="A0A8T9QDG7"/>
<name>A0A8T9QDG7_9BACT</name>
<proteinExistence type="predicted"/>
<sequence>MVLTRSIGEEVPKTAATTLFNRWKIGDREKNNGLLMLLVDDQHRVEFETGYGLEADVPDVVCFRIQQRYMVPYLREGSTTRPCARAWPP</sequence>
<dbReference type="KEGG" id="hcu:MUN79_02400"/>
<dbReference type="EMBL" id="CP095046">
    <property type="protein sequence ID" value="UOQ72863.1"/>
    <property type="molecule type" value="Genomic_DNA"/>
</dbReference>